<comment type="caution">
    <text evidence="1">The sequence shown here is derived from an EMBL/GenBank/DDBJ whole genome shotgun (WGS) entry which is preliminary data.</text>
</comment>
<evidence type="ECO:0000313" key="2">
    <source>
        <dbReference type="Proteomes" id="UP000179807"/>
    </source>
</evidence>
<proteinExistence type="predicted"/>
<dbReference type="AlphaFoldDB" id="A0A1J4JGN3"/>
<dbReference type="VEuPathDB" id="TrichDB:TRFO_08922"/>
<protein>
    <submittedName>
        <fullName evidence="1">Uncharacterized protein</fullName>
    </submittedName>
</protein>
<dbReference type="GeneID" id="94829278"/>
<dbReference type="RefSeq" id="XP_068351479.1">
    <property type="nucleotide sequence ID" value="XM_068494574.1"/>
</dbReference>
<sequence length="426" mass="48645">MEDVLQKLEDPSLFEEVISSPYTIRMFRFQNAQVLNYLANHSHDLLKNALSNTKTVAGNNSFQVIIQGDPSILGAVLNDELFLNAALEIVNDKESEPFVLGRLSTITLVALQTIPEKATQSCVFIYRLLPHCANPSVFHLFESIVTDDPRFAYTHKWLIEFGFIDYLFRTLETIDFGYISEEENPYFDPVFDEVFSLYQIISRCAQNQTLFPSLIRQDIIDILSMTFRFPPVFVENARWRAIRAMTIKETAPMMIAIIPSAIHVLAREFKKLPAYVISALEMINQMCVFTPVAFDFVIHSCTLQNLLNLVSTFPNSTILLNSFRRFVAVGLSNPEFSIGMVTLLLPFVIEFASTRENRVLAPFCFSIFDLFVEAAATNPKLRDAIREENNAKEFIMNQHKNYIKIIESEYGNEKSSVVGLFRSFLS</sequence>
<gene>
    <name evidence="1" type="ORF">TRFO_08922</name>
</gene>
<keyword evidence="2" id="KW-1185">Reference proteome</keyword>
<organism evidence="1 2">
    <name type="scientific">Tritrichomonas foetus</name>
    <dbReference type="NCBI Taxonomy" id="1144522"/>
    <lineage>
        <taxon>Eukaryota</taxon>
        <taxon>Metamonada</taxon>
        <taxon>Parabasalia</taxon>
        <taxon>Tritrichomonadida</taxon>
        <taxon>Tritrichomonadidae</taxon>
        <taxon>Tritrichomonas</taxon>
    </lineage>
</organism>
<accession>A0A1J4JGN3</accession>
<dbReference type="EMBL" id="MLAK01001060">
    <property type="protein sequence ID" value="OHS98342.1"/>
    <property type="molecule type" value="Genomic_DNA"/>
</dbReference>
<dbReference type="Proteomes" id="UP000179807">
    <property type="component" value="Unassembled WGS sequence"/>
</dbReference>
<name>A0A1J4JGN3_9EUKA</name>
<evidence type="ECO:0000313" key="1">
    <source>
        <dbReference type="EMBL" id="OHS98342.1"/>
    </source>
</evidence>
<reference evidence="1" key="1">
    <citation type="submission" date="2016-10" db="EMBL/GenBank/DDBJ databases">
        <authorList>
            <person name="Benchimol M."/>
            <person name="Almeida L.G."/>
            <person name="Vasconcelos A.T."/>
            <person name="Perreira-Neves A."/>
            <person name="Rosa I.A."/>
            <person name="Tasca T."/>
            <person name="Bogo M.R."/>
            <person name="de Souza W."/>
        </authorList>
    </citation>
    <scope>NUCLEOTIDE SEQUENCE [LARGE SCALE GENOMIC DNA]</scope>
    <source>
        <strain evidence="1">K</strain>
    </source>
</reference>